<dbReference type="Proteomes" id="UP000178851">
    <property type="component" value="Unassembled WGS sequence"/>
</dbReference>
<dbReference type="Pfam" id="PF09335">
    <property type="entry name" value="VTT_dom"/>
    <property type="match status" value="1"/>
</dbReference>
<evidence type="ECO:0000313" key="8">
    <source>
        <dbReference type="EMBL" id="OGM27706.1"/>
    </source>
</evidence>
<feature type="transmembrane region" description="Helical" evidence="6">
    <location>
        <begin position="43"/>
        <end position="61"/>
    </location>
</feature>
<sequence length="244" mass="27191">MKRYFSVKNLKRLLYLLLFFGLIISIPALFLNGKFDVNTIRVLVKKFGVLSPIIFIILSSLTNVIPPLAATPFWIASIILFGPIIGFLLSFVGNLLGSSINFFIAKIWGRSAIVRVAGQRTLTEIDKLPNITNPITVFVLKFVGGAATDYISYGSGLSRIKYFPYIVATSISILPMMGIGFMIIRNISLTSVTSTASALGLFYLINYLSTLLLIPVSYLFFEKPYAVGKEEKKIGRFLRKIHFL</sequence>
<feature type="transmembrane region" description="Helical" evidence="6">
    <location>
        <begin position="12"/>
        <end position="31"/>
    </location>
</feature>
<dbReference type="AlphaFoldDB" id="A0A1F7YK37"/>
<comment type="similarity">
    <text evidence="6">Belongs to the TVP38/TMEM64 family.</text>
</comment>
<comment type="subcellular location">
    <subcellularLocation>
        <location evidence="1 6">Cell membrane</location>
        <topology evidence="1 6">Multi-pass membrane protein</topology>
    </subcellularLocation>
</comment>
<evidence type="ECO:0000256" key="4">
    <source>
        <dbReference type="ARBA" id="ARBA00022989"/>
    </source>
</evidence>
<keyword evidence="4 6" id="KW-1133">Transmembrane helix</keyword>
<evidence type="ECO:0000256" key="3">
    <source>
        <dbReference type="ARBA" id="ARBA00022692"/>
    </source>
</evidence>
<accession>A0A1F7YK37</accession>
<protein>
    <recommendedName>
        <fullName evidence="6">TVP38/TMEM64 family membrane protein</fullName>
    </recommendedName>
</protein>
<evidence type="ECO:0000313" key="9">
    <source>
        <dbReference type="Proteomes" id="UP000178851"/>
    </source>
</evidence>
<dbReference type="PANTHER" id="PTHR12677">
    <property type="entry name" value="GOLGI APPARATUS MEMBRANE PROTEIN TVP38-RELATED"/>
    <property type="match status" value="1"/>
</dbReference>
<comment type="caution">
    <text evidence="8">The sequence shown here is derived from an EMBL/GenBank/DDBJ whole genome shotgun (WGS) entry which is preliminary data.</text>
</comment>
<feature type="transmembrane region" description="Helical" evidence="6">
    <location>
        <begin position="162"/>
        <end position="184"/>
    </location>
</feature>
<gene>
    <name evidence="8" type="ORF">A2627_04675</name>
</gene>
<dbReference type="EMBL" id="MGGI01000003">
    <property type="protein sequence ID" value="OGM27706.1"/>
    <property type="molecule type" value="Genomic_DNA"/>
</dbReference>
<evidence type="ECO:0000259" key="7">
    <source>
        <dbReference type="Pfam" id="PF09335"/>
    </source>
</evidence>
<organism evidence="8 9">
    <name type="scientific">Candidatus Woesebacteria bacterium RIFCSPHIGHO2_01_FULL_39_28</name>
    <dbReference type="NCBI Taxonomy" id="1802496"/>
    <lineage>
        <taxon>Bacteria</taxon>
        <taxon>Candidatus Woeseibacteriota</taxon>
    </lineage>
</organism>
<feature type="transmembrane region" description="Helical" evidence="6">
    <location>
        <begin position="196"/>
        <end position="221"/>
    </location>
</feature>
<dbReference type="InterPro" id="IPR015414">
    <property type="entry name" value="TMEM64"/>
</dbReference>
<evidence type="ECO:0000256" key="5">
    <source>
        <dbReference type="ARBA" id="ARBA00023136"/>
    </source>
</evidence>
<dbReference type="PANTHER" id="PTHR12677:SF59">
    <property type="entry name" value="GOLGI APPARATUS MEMBRANE PROTEIN TVP38-RELATED"/>
    <property type="match status" value="1"/>
</dbReference>
<feature type="domain" description="VTT" evidence="7">
    <location>
        <begin position="71"/>
        <end position="181"/>
    </location>
</feature>
<dbReference type="InterPro" id="IPR032816">
    <property type="entry name" value="VTT_dom"/>
</dbReference>
<dbReference type="GO" id="GO:0005886">
    <property type="term" value="C:plasma membrane"/>
    <property type="evidence" value="ECO:0007669"/>
    <property type="project" value="UniProtKB-SubCell"/>
</dbReference>
<keyword evidence="2 6" id="KW-1003">Cell membrane</keyword>
<evidence type="ECO:0000256" key="6">
    <source>
        <dbReference type="RuleBase" id="RU366058"/>
    </source>
</evidence>
<name>A0A1F7YK37_9BACT</name>
<proteinExistence type="inferred from homology"/>
<evidence type="ECO:0000256" key="2">
    <source>
        <dbReference type="ARBA" id="ARBA00022475"/>
    </source>
</evidence>
<feature type="transmembrane region" description="Helical" evidence="6">
    <location>
        <begin position="73"/>
        <end position="96"/>
    </location>
</feature>
<keyword evidence="5 6" id="KW-0472">Membrane</keyword>
<evidence type="ECO:0000256" key="1">
    <source>
        <dbReference type="ARBA" id="ARBA00004651"/>
    </source>
</evidence>
<keyword evidence="3 6" id="KW-0812">Transmembrane</keyword>
<reference evidence="8 9" key="1">
    <citation type="journal article" date="2016" name="Nat. Commun.">
        <title>Thousands of microbial genomes shed light on interconnected biogeochemical processes in an aquifer system.</title>
        <authorList>
            <person name="Anantharaman K."/>
            <person name="Brown C.T."/>
            <person name="Hug L.A."/>
            <person name="Sharon I."/>
            <person name="Castelle C.J."/>
            <person name="Probst A.J."/>
            <person name="Thomas B.C."/>
            <person name="Singh A."/>
            <person name="Wilkins M.J."/>
            <person name="Karaoz U."/>
            <person name="Brodie E.L."/>
            <person name="Williams K.H."/>
            <person name="Hubbard S.S."/>
            <person name="Banfield J.F."/>
        </authorList>
    </citation>
    <scope>NUCLEOTIDE SEQUENCE [LARGE SCALE GENOMIC DNA]</scope>
</reference>